<evidence type="ECO:0000256" key="3">
    <source>
        <dbReference type="ARBA" id="ARBA00022989"/>
    </source>
</evidence>
<evidence type="ECO:0000256" key="2">
    <source>
        <dbReference type="ARBA" id="ARBA00022737"/>
    </source>
</evidence>
<proteinExistence type="predicted"/>
<evidence type="ECO:0000256" key="5">
    <source>
        <dbReference type="ARBA" id="ARBA00023157"/>
    </source>
</evidence>
<sequence>CEQRKCMDLASNGICNPECNLEECNFDGGDCSGGQRPFSK</sequence>
<dbReference type="InterPro" id="IPR035993">
    <property type="entry name" value="Notch-like_dom_sf"/>
</dbReference>
<feature type="domain" description="LNR" evidence="8">
    <location>
        <begin position="1"/>
        <end position="40"/>
    </location>
</feature>
<keyword evidence="5" id="KW-1015">Disulfide bond</keyword>
<keyword evidence="4" id="KW-0472">Membrane</keyword>
<comment type="subcellular location">
    <subcellularLocation>
        <location evidence="7">Endomembrane system</location>
        <topology evidence="7">Single-pass type I membrane protein</topology>
    </subcellularLocation>
</comment>
<accession>Q9TXA3</accession>
<evidence type="ECO:0000256" key="7">
    <source>
        <dbReference type="ARBA" id="ARBA00046288"/>
    </source>
</evidence>
<evidence type="ECO:0000256" key="4">
    <source>
        <dbReference type="ARBA" id="ARBA00023136"/>
    </source>
</evidence>
<dbReference type="PROSITE" id="PS50258">
    <property type="entry name" value="LNR"/>
    <property type="match status" value="1"/>
</dbReference>
<dbReference type="Gene3D" id="3.30.300.320">
    <property type="match status" value="1"/>
</dbReference>
<dbReference type="GO" id="GO:0012505">
    <property type="term" value="C:endomembrane system"/>
    <property type="evidence" value="ECO:0007669"/>
    <property type="project" value="UniProtKB-SubCell"/>
</dbReference>
<dbReference type="SMART" id="SM00004">
    <property type="entry name" value="NL"/>
    <property type="match status" value="1"/>
</dbReference>
<protein>
    <submittedName>
        <fullName>GLP-1 protein</fullName>
    </submittedName>
</protein>
<organism>
    <name type="scientific">Caenorhabditis elegans</name>
    <dbReference type="NCBI Taxonomy" id="6239"/>
    <lineage>
        <taxon>Eukaryota</taxon>
        <taxon>Metazoa</taxon>
        <taxon>Ecdysozoa</taxon>
        <taxon>Nematoda</taxon>
        <taxon>Chromadorea</taxon>
        <taxon>Rhabditida</taxon>
        <taxon>Rhabditina</taxon>
        <taxon>Rhabditomorpha</taxon>
        <taxon>Rhabditoidea</taxon>
        <taxon>Rhabditidae</taxon>
        <taxon>Peloderinae</taxon>
        <taxon>Caenorhabditis</taxon>
    </lineage>
</organism>
<dbReference type="InterPro" id="IPR000800">
    <property type="entry name" value="Notch_dom"/>
</dbReference>
<keyword evidence="1" id="KW-0812">Transmembrane</keyword>
<keyword evidence="3" id="KW-1133">Transmembrane helix</keyword>
<keyword evidence="2" id="KW-0677">Repeat</keyword>
<reference key="1">
    <citation type="journal article" date="1992" name="Mol. Biol. Cell">
        <title>Molecular basis of loss-of-function mutations in the glp-1 gene of Caenorhabditis elegans.</title>
        <authorList>
            <person name="Kodoyianni V."/>
            <person name="Maine E.M."/>
            <person name="Kimble J."/>
        </authorList>
    </citation>
    <scope>NUCLEOTIDE SEQUENCE</scope>
</reference>
<evidence type="ECO:0000256" key="6">
    <source>
        <dbReference type="ARBA" id="ARBA00023180"/>
    </source>
</evidence>
<name>Q9TXA3_CAEEL</name>
<keyword evidence="6" id="KW-0325">Glycoprotein</keyword>
<dbReference type="AlphaFoldDB" id="Q9TXA3"/>
<dbReference type="SUPFAM" id="SSF90193">
    <property type="entry name" value="Notch domain"/>
    <property type="match status" value="1"/>
</dbReference>
<evidence type="ECO:0000259" key="8">
    <source>
        <dbReference type="PROSITE" id="PS50258"/>
    </source>
</evidence>
<evidence type="ECO:0000256" key="1">
    <source>
        <dbReference type="ARBA" id="ARBA00022692"/>
    </source>
</evidence>
<dbReference type="HOGENOM" id="CLU_005264_0_0_1"/>
<dbReference type="Pfam" id="PF00066">
    <property type="entry name" value="Notch"/>
    <property type="match status" value="1"/>
</dbReference>